<dbReference type="AlphaFoldDB" id="W7D1S3"/>
<feature type="domain" description="Cytosolic endo-beta-N-acetylglucosaminidase TIM barrel" evidence="3">
    <location>
        <begin position="119"/>
        <end position="449"/>
    </location>
</feature>
<organism evidence="4 5">
    <name type="scientific">Brochothrix campestris FSL F6-1037</name>
    <dbReference type="NCBI Taxonomy" id="1265861"/>
    <lineage>
        <taxon>Bacteria</taxon>
        <taxon>Bacillati</taxon>
        <taxon>Bacillota</taxon>
        <taxon>Bacilli</taxon>
        <taxon>Bacillales</taxon>
        <taxon>Listeriaceae</taxon>
        <taxon>Brochothrix</taxon>
    </lineage>
</organism>
<gene>
    <name evidence="4" type="ORF">BCAMP_01800</name>
</gene>
<keyword evidence="5" id="KW-1185">Reference proteome</keyword>
<dbReference type="GO" id="GO:0033925">
    <property type="term" value="F:mannosyl-glycoprotein endo-beta-N-acetylglucosaminidase activity"/>
    <property type="evidence" value="ECO:0007669"/>
    <property type="project" value="InterPro"/>
</dbReference>
<dbReference type="RefSeq" id="WP_051456795.1">
    <property type="nucleotide sequence ID" value="NZ_AODH01000006.1"/>
</dbReference>
<feature type="region of interest" description="Disordered" evidence="1">
    <location>
        <begin position="378"/>
        <end position="408"/>
    </location>
</feature>
<evidence type="ECO:0000313" key="4">
    <source>
        <dbReference type="EMBL" id="EUJ41876.1"/>
    </source>
</evidence>
<comment type="caution">
    <text evidence="4">The sequence shown here is derived from an EMBL/GenBank/DDBJ whole genome shotgun (WGS) entry which is preliminary data.</text>
</comment>
<dbReference type="Proteomes" id="UP000019243">
    <property type="component" value="Unassembled WGS sequence"/>
</dbReference>
<evidence type="ECO:0000256" key="1">
    <source>
        <dbReference type="SAM" id="MobiDB-lite"/>
    </source>
</evidence>
<proteinExistence type="predicted"/>
<evidence type="ECO:0000313" key="5">
    <source>
        <dbReference type="Proteomes" id="UP000019243"/>
    </source>
</evidence>
<keyword evidence="2" id="KW-0732">Signal</keyword>
<dbReference type="PANTHER" id="PTHR13246">
    <property type="entry name" value="ENDO BETA N-ACETYLGLUCOSAMINIDASE"/>
    <property type="match status" value="1"/>
</dbReference>
<sequence>MRNSTKYISIMLGLVLCLSLIPAQTVSAAEKYNVKGEHQPYFHGFSAQQLKDWSPTTDDTAKYFRSTVRLQPRNQPDVATQAQPTLQNNAQLLTLSGDYGDPGYGFEAGIPDFTRTVAAFSRNVFQFWQYVDYYASWNGTPIAGSDYEAIRANKNVTYGVVNYPNPAYTDAAHRNGVKSLGSWFWPRDETFSEWVEQTADGRFPVADKMIELAQYMNFDGYFINQEATISAQDAQQLQKMLVYLKHRAPQLYVQFYDSLTKEGRLHYVNGFDESNSYWVQAENGEAADSLFMNYAWNKQRLANGNQHAKTNGLDPLQVMYAGTENQKYGFNPPYDPREVFANKTEPLASWALFGSDFVYSRLPANNLKRGNQTLINQREREYWSGPRQDPTKTGRLTDENSSPYPDQGVPNDANNAAHWDGVADVVAEKTVIQQQSFVSHFNTGHGTAFFANGEKVSENEWSNIGIQDILPSWQWWSTGKVSVAYDYSTAWDGGSSLRLQNKGGKTEVNVYKTDKIIKATDVLQVAAQTTGELATNITLYFKDALKQPVNLPLKSTSKWQEQTIDLSPYQGRELGKISVTANTKTTGTINLGKLALIAPTSMATEPAFSVAKWYQPTGEAFVKANMNEALAYYDVYDDSNNFIGRINTADSYLEKIPSTAQKLVVYPVSKQGERLKEMAISL</sequence>
<reference evidence="4 5" key="1">
    <citation type="submission" date="2012-12" db="EMBL/GenBank/DDBJ databases">
        <title>Novel taxa of Listeriaceae from agricultural environments in the United States.</title>
        <authorList>
            <person name="den Bakker H.C."/>
            <person name="Allred A."/>
            <person name="Warchocki S."/>
            <person name="Wright E.M."/>
            <person name="Burrell A."/>
            <person name="Nightingale K.K."/>
            <person name="Kephart D."/>
            <person name="Wiedmann M."/>
        </authorList>
    </citation>
    <scope>NUCLEOTIDE SEQUENCE [LARGE SCALE GENOMIC DNA]</scope>
    <source>
        <strain evidence="4 5">FSL F6-1037</strain>
    </source>
</reference>
<accession>W7D1S3</accession>
<feature type="signal peptide" evidence="2">
    <location>
        <begin position="1"/>
        <end position="28"/>
    </location>
</feature>
<feature type="chain" id="PRO_5004892805" evidence="2">
    <location>
        <begin position="29"/>
        <end position="682"/>
    </location>
</feature>
<evidence type="ECO:0000259" key="3">
    <source>
        <dbReference type="Pfam" id="PF03644"/>
    </source>
</evidence>
<name>W7D1S3_9LIST</name>
<dbReference type="Pfam" id="PF03644">
    <property type="entry name" value="Glyco_hydro_85"/>
    <property type="match status" value="1"/>
</dbReference>
<dbReference type="EMBL" id="AODH01000006">
    <property type="protein sequence ID" value="EUJ41876.1"/>
    <property type="molecule type" value="Genomic_DNA"/>
</dbReference>
<dbReference type="Gene3D" id="2.60.120.260">
    <property type="entry name" value="Galactose-binding domain-like"/>
    <property type="match status" value="1"/>
</dbReference>
<dbReference type="InterPro" id="IPR005201">
    <property type="entry name" value="TIM_ENGase"/>
</dbReference>
<dbReference type="Gene3D" id="3.20.20.80">
    <property type="entry name" value="Glycosidases"/>
    <property type="match status" value="1"/>
</dbReference>
<dbReference type="STRING" id="1265861.BCAMP_01800"/>
<dbReference type="InterPro" id="IPR032979">
    <property type="entry name" value="ENGase"/>
</dbReference>
<dbReference type="PATRIC" id="fig|1265861.3.peg.348"/>
<dbReference type="PANTHER" id="PTHR13246:SF1">
    <property type="entry name" value="CYTOSOLIC ENDO-BETA-N-ACETYLGLUCOSAMINIDASE"/>
    <property type="match status" value="1"/>
</dbReference>
<feature type="compositionally biased region" description="Basic and acidic residues" evidence="1">
    <location>
        <begin position="389"/>
        <end position="398"/>
    </location>
</feature>
<evidence type="ECO:0000256" key="2">
    <source>
        <dbReference type="SAM" id="SignalP"/>
    </source>
</evidence>
<dbReference type="GO" id="GO:0005829">
    <property type="term" value="C:cytosol"/>
    <property type="evidence" value="ECO:0007669"/>
    <property type="project" value="UniProtKB-SubCell"/>
</dbReference>
<protein>
    <submittedName>
        <fullName evidence="4">Endo-beta-n-acetylglucosaminidase d</fullName>
    </submittedName>
</protein>